<sequence>MSPVEAKDVRIAELEAQLAQRDERIVQLMALVGALTQRVAELEQRLAQNSSNSSRPPSSDAPGKERRGKKPTGRRPGGQPGHKKHERRLVPPEAVQHFVELIPQQCKSCRQRLVGRDTEPQRHQVVEVPPLSAIITEYRSHALECSACGTVTRQPVPGHARGAFGDRLGALASLLVGKYRLSKRLVKDALSDMLGVELCVGSVVNLEEEMADALEPAVAQAAQSVQAATTVHADETGWVEGRENGRGKRAWLWMVATTLVALFHIAPSRGGKVARALLGEEFTGFLVTDRWSGYAWYDAGLRQVCWAHLTRDFQGFIDRGGRGGRLGKKLMRQRNLFFTWYHRVRDGTMTRQDFEKRMPEVEREVGRLLRRAAIHAEKKTAGMAREILQWEQCLWTFVDVSGLEPTNNFGDRCLRHAVMYRKTSFGTQSPQGSRFVERILTAVTTLKLQRRGVLNFLTDTLHAHRRGLQMPSLLPVADTPQLASAA</sequence>
<protein>
    <submittedName>
        <fullName evidence="4">IS66 family transposase</fullName>
    </submittedName>
</protein>
<feature type="region of interest" description="Disordered" evidence="1">
    <location>
        <begin position="45"/>
        <end position="89"/>
    </location>
</feature>
<evidence type="ECO:0000256" key="1">
    <source>
        <dbReference type="SAM" id="MobiDB-lite"/>
    </source>
</evidence>
<keyword evidence="5" id="KW-1185">Reference proteome</keyword>
<dbReference type="InterPro" id="IPR052344">
    <property type="entry name" value="Transposase-related"/>
</dbReference>
<dbReference type="PANTHER" id="PTHR33678:SF2">
    <property type="match status" value="1"/>
</dbReference>
<evidence type="ECO:0000313" key="4">
    <source>
        <dbReference type="EMBL" id="MDC0712675.1"/>
    </source>
</evidence>
<comment type="caution">
    <text evidence="4">The sequence shown here is derived from an EMBL/GenBank/DDBJ whole genome shotgun (WGS) entry which is preliminary data.</text>
</comment>
<dbReference type="InterPro" id="IPR045618">
    <property type="entry name" value="DUF6444"/>
</dbReference>
<dbReference type="InterPro" id="IPR004291">
    <property type="entry name" value="Transposase_IS66_central"/>
</dbReference>
<dbReference type="Pfam" id="PF03050">
    <property type="entry name" value="DDE_Tnp_IS66"/>
    <property type="match status" value="1"/>
</dbReference>
<feature type="domain" description="Transposase IS66 central" evidence="2">
    <location>
        <begin position="171"/>
        <end position="433"/>
    </location>
</feature>
<dbReference type="NCBIfam" id="NF033517">
    <property type="entry name" value="transpos_IS66"/>
    <property type="match status" value="1"/>
</dbReference>
<evidence type="ECO:0000259" key="3">
    <source>
        <dbReference type="Pfam" id="PF20042"/>
    </source>
</evidence>
<proteinExistence type="predicted"/>
<evidence type="ECO:0000313" key="5">
    <source>
        <dbReference type="Proteomes" id="UP001221838"/>
    </source>
</evidence>
<reference evidence="4 5" key="1">
    <citation type="submission" date="2022-11" db="EMBL/GenBank/DDBJ databases">
        <title>Minimal conservation of predation-associated metabolite biosynthetic gene clusters underscores biosynthetic potential of Myxococcota including descriptions for ten novel species: Archangium lansinium sp. nov., Myxococcus landrumus sp. nov., Nannocystis bai.</title>
        <authorList>
            <person name="Ahearne A."/>
            <person name="Stevens C."/>
            <person name="Dowd S."/>
        </authorList>
    </citation>
    <scope>NUCLEOTIDE SEQUENCE [LARGE SCALE GENOMIC DNA]</scope>
    <source>
        <strain evidence="4 5">NCWAL01</strain>
    </source>
</reference>
<accession>A0ABT5DG84</accession>
<dbReference type="PANTHER" id="PTHR33678">
    <property type="entry name" value="BLL1576 PROTEIN"/>
    <property type="match status" value="1"/>
</dbReference>
<evidence type="ECO:0000259" key="2">
    <source>
        <dbReference type="Pfam" id="PF03050"/>
    </source>
</evidence>
<name>A0ABT5DG84_9BACT</name>
<dbReference type="Proteomes" id="UP001221838">
    <property type="component" value="Unassembled WGS sequence"/>
</dbReference>
<organism evidence="4 5">
    <name type="scientific">Stigmatella ashevillensis</name>
    <dbReference type="NCBI Taxonomy" id="2995309"/>
    <lineage>
        <taxon>Bacteria</taxon>
        <taxon>Pseudomonadati</taxon>
        <taxon>Myxococcota</taxon>
        <taxon>Myxococcia</taxon>
        <taxon>Myxococcales</taxon>
        <taxon>Cystobacterineae</taxon>
        <taxon>Archangiaceae</taxon>
        <taxon>Stigmatella</taxon>
    </lineage>
</organism>
<dbReference type="EMBL" id="JAQNDM010000002">
    <property type="protein sequence ID" value="MDC0712675.1"/>
    <property type="molecule type" value="Genomic_DNA"/>
</dbReference>
<dbReference type="RefSeq" id="WP_272142812.1">
    <property type="nucleotide sequence ID" value="NZ_JAQNDM010000002.1"/>
</dbReference>
<feature type="domain" description="DUF6444" evidence="3">
    <location>
        <begin position="5"/>
        <end position="88"/>
    </location>
</feature>
<feature type="compositionally biased region" description="Low complexity" evidence="1">
    <location>
        <begin position="49"/>
        <end position="58"/>
    </location>
</feature>
<gene>
    <name evidence="4" type="ORF">POL68_29705</name>
</gene>
<dbReference type="Pfam" id="PF20042">
    <property type="entry name" value="DUF6444"/>
    <property type="match status" value="1"/>
</dbReference>